<dbReference type="SUPFAM" id="SSF56935">
    <property type="entry name" value="Porins"/>
    <property type="match status" value="1"/>
</dbReference>
<dbReference type="AlphaFoldDB" id="A0A7R6SZE8"/>
<keyword evidence="3" id="KW-1185">Reference proteome</keyword>
<dbReference type="InterPro" id="IPR023614">
    <property type="entry name" value="Porin_dom_sf"/>
</dbReference>
<organism evidence="2 3">
    <name type="scientific">Thermotomaculum hydrothermale</name>
    <dbReference type="NCBI Taxonomy" id="981385"/>
    <lineage>
        <taxon>Bacteria</taxon>
        <taxon>Pseudomonadati</taxon>
        <taxon>Acidobacteriota</taxon>
        <taxon>Holophagae</taxon>
        <taxon>Thermotomaculales</taxon>
        <taxon>Thermotomaculaceae</taxon>
        <taxon>Thermotomaculum</taxon>
    </lineage>
</organism>
<dbReference type="Proteomes" id="UP000595564">
    <property type="component" value="Chromosome"/>
</dbReference>
<gene>
    <name evidence="2" type="ORF">TTHT_1123</name>
</gene>
<dbReference type="Pfam" id="PF07396">
    <property type="entry name" value="Porin_O_P"/>
    <property type="match status" value="1"/>
</dbReference>
<reference evidence="2 3" key="1">
    <citation type="journal article" date="2012" name="Extremophiles">
        <title>Thermotomaculum hydrothermale gen. nov., sp. nov., a novel heterotrophic thermophile within the phylum Acidobacteria from a deep-sea hydrothermal vent chimney in the Southern Okinawa Trough.</title>
        <authorList>
            <person name="Izumi H."/>
            <person name="Nunoura T."/>
            <person name="Miyazaki M."/>
            <person name="Mino S."/>
            <person name="Toki T."/>
            <person name="Takai K."/>
            <person name="Sako Y."/>
            <person name="Sawabe T."/>
            <person name="Nakagawa S."/>
        </authorList>
    </citation>
    <scope>NUCLEOTIDE SEQUENCE [LARGE SCALE GENOMIC DNA]</scope>
    <source>
        <strain evidence="2 3">AC55</strain>
    </source>
</reference>
<protein>
    <submittedName>
        <fullName evidence="2">Phosphate-selective porin OprO and OprP</fullName>
    </submittedName>
</protein>
<accession>A0A7R6SZE8</accession>
<feature type="chain" id="PRO_5032990483" evidence="1">
    <location>
        <begin position="20"/>
        <end position="401"/>
    </location>
</feature>
<sequence>MKSSFFVFLLIGLMSISFAFSQNRIKMENYFDSGYFVTASEDGSFKLWIDGRVMIDSGFFFGDDNNFANGTETRRARVSFKTTLYDQWAGEWDIDVADNEVEIKDFWMAYIGFDNTIIKLGNHKMPFSMEEVTSSRYIVFMERALPNVFTLGRRIGVSYTKWADNWRIQAGFYGQEVGTGEESGHNESWAYAARLTYDPISEKGKLLHFGASYQYAIPDAEDDNKIKFKERPELHLTEKILNTGKIKNVDDFSAYGLEFAWQLDNIMVQAEYISQDVNRYDGKPDASFDGYYIFVSYFVTGETRQWKKSESEFAAVTPNSKKGALEIALRYSSLDLNDESAEIFGGKEENVTLGINYYFNANVRFMMNYIFVNNDEYADGDGDFIGNDDFQILAFRFQYLF</sequence>
<dbReference type="RefSeq" id="WP_201326960.1">
    <property type="nucleotide sequence ID" value="NZ_AP017470.1"/>
</dbReference>
<dbReference type="InterPro" id="IPR010870">
    <property type="entry name" value="Porin_O/P"/>
</dbReference>
<feature type="signal peptide" evidence="1">
    <location>
        <begin position="1"/>
        <end position="19"/>
    </location>
</feature>
<dbReference type="Gene3D" id="2.40.160.10">
    <property type="entry name" value="Porin"/>
    <property type="match status" value="1"/>
</dbReference>
<dbReference type="EMBL" id="AP017470">
    <property type="protein sequence ID" value="BBB32657.1"/>
    <property type="molecule type" value="Genomic_DNA"/>
</dbReference>
<keyword evidence="1" id="KW-0732">Signal</keyword>
<evidence type="ECO:0000313" key="2">
    <source>
        <dbReference type="EMBL" id="BBB32657.1"/>
    </source>
</evidence>
<name>A0A7R6SZE8_9BACT</name>
<evidence type="ECO:0000256" key="1">
    <source>
        <dbReference type="SAM" id="SignalP"/>
    </source>
</evidence>
<evidence type="ECO:0000313" key="3">
    <source>
        <dbReference type="Proteomes" id="UP000595564"/>
    </source>
</evidence>
<dbReference type="KEGG" id="thyd:TTHT_1123"/>
<proteinExistence type="predicted"/>